<comment type="caution">
    <text evidence="4">The sequence shown here is derived from an EMBL/GenBank/DDBJ whole genome shotgun (WGS) entry which is preliminary data.</text>
</comment>
<feature type="compositionally biased region" description="Polar residues" evidence="1">
    <location>
        <begin position="144"/>
        <end position="154"/>
    </location>
</feature>
<reference evidence="5" key="1">
    <citation type="journal article" date="2023" name="Commun. Biol.">
        <title>Genome analysis of Parmales, the sister group of diatoms, reveals the evolutionary specialization of diatoms from phago-mixotrophs to photoautotrophs.</title>
        <authorList>
            <person name="Ban H."/>
            <person name="Sato S."/>
            <person name="Yoshikawa S."/>
            <person name="Yamada K."/>
            <person name="Nakamura Y."/>
            <person name="Ichinomiya M."/>
            <person name="Sato N."/>
            <person name="Blanc-Mathieu R."/>
            <person name="Endo H."/>
            <person name="Kuwata A."/>
            <person name="Ogata H."/>
        </authorList>
    </citation>
    <scope>NUCLEOTIDE SEQUENCE [LARGE SCALE GENOMIC DNA]</scope>
</reference>
<protein>
    <submittedName>
        <fullName evidence="4">Uncharacterized protein</fullName>
    </submittedName>
</protein>
<feature type="chain" id="PRO_5040768743" evidence="3">
    <location>
        <begin position="16"/>
        <end position="456"/>
    </location>
</feature>
<dbReference type="Proteomes" id="UP001165065">
    <property type="component" value="Unassembled WGS sequence"/>
</dbReference>
<keyword evidence="2" id="KW-1133">Transmembrane helix</keyword>
<organism evidence="4 5">
    <name type="scientific">Triparma columacea</name>
    <dbReference type="NCBI Taxonomy" id="722753"/>
    <lineage>
        <taxon>Eukaryota</taxon>
        <taxon>Sar</taxon>
        <taxon>Stramenopiles</taxon>
        <taxon>Ochrophyta</taxon>
        <taxon>Bolidophyceae</taxon>
        <taxon>Parmales</taxon>
        <taxon>Triparmaceae</taxon>
        <taxon>Triparma</taxon>
    </lineage>
</organism>
<proteinExistence type="predicted"/>
<gene>
    <name evidence="4" type="ORF">TrCOL_g9755</name>
</gene>
<keyword evidence="3" id="KW-0732">Signal</keyword>
<dbReference type="AlphaFoldDB" id="A0A9W7GED5"/>
<name>A0A9W7GED5_9STRA</name>
<feature type="transmembrane region" description="Helical" evidence="2">
    <location>
        <begin position="437"/>
        <end position="455"/>
    </location>
</feature>
<feature type="signal peptide" evidence="3">
    <location>
        <begin position="1"/>
        <end position="15"/>
    </location>
</feature>
<evidence type="ECO:0000256" key="3">
    <source>
        <dbReference type="SAM" id="SignalP"/>
    </source>
</evidence>
<dbReference type="OrthoDB" id="409848at2759"/>
<evidence type="ECO:0000256" key="1">
    <source>
        <dbReference type="SAM" id="MobiDB-lite"/>
    </source>
</evidence>
<evidence type="ECO:0000256" key="2">
    <source>
        <dbReference type="SAM" id="Phobius"/>
    </source>
</evidence>
<keyword evidence="2" id="KW-0472">Membrane</keyword>
<sequence length="456" mass="51107">MKLFSLFFVVLGASANLTDKTQCPTTCVEDGSVDYFPEKVEFEYSKCLRVEYYDTYKVSYLDCGPGDIPETVLYVQCGCSVPSSITANTTITVPAGNYGIQSTSNIAYLHYLGMLGQMKLEIEFSSDWYPYTFTDTCHKDNVDSGVTTQRNQDPQTDDGGLDTSGDNVEFVFHEGYYAKGNLTKPITVTEYLETDLLAQIEWIKFFALPFNLEFEADEVFDEIKGTMDCIGANTATFKDLYDTEYKTLTVMTAAYQPWSSGWVVSASCDVSKDIYCDVFEDLGVTKIGKDYGFTVLNNTEFEEFGAKIDVWIYTDDFDPEAMVKTYPFLQNFDSVKEKRVYDVAKRTMPDWYTSRTMESDALYEDFAKVSHGKGFAFLDGQGTEHDYVFLRDVFTEKSIDPLATPCPGAKKVSLAEQCIVFSEIELAGGAQKHSRSVLFFVTFGAVVISTLSALLA</sequence>
<evidence type="ECO:0000313" key="4">
    <source>
        <dbReference type="EMBL" id="GMI43160.1"/>
    </source>
</evidence>
<dbReference type="EMBL" id="BRYA01001450">
    <property type="protein sequence ID" value="GMI43160.1"/>
    <property type="molecule type" value="Genomic_DNA"/>
</dbReference>
<keyword evidence="5" id="KW-1185">Reference proteome</keyword>
<dbReference type="Gene3D" id="3.40.50.1980">
    <property type="entry name" value="Nitrogenase molybdenum iron protein domain"/>
    <property type="match status" value="1"/>
</dbReference>
<feature type="region of interest" description="Disordered" evidence="1">
    <location>
        <begin position="144"/>
        <end position="163"/>
    </location>
</feature>
<keyword evidence="2" id="KW-0812">Transmembrane</keyword>
<evidence type="ECO:0000313" key="5">
    <source>
        <dbReference type="Proteomes" id="UP001165065"/>
    </source>
</evidence>
<accession>A0A9W7GED5</accession>
<dbReference type="SUPFAM" id="SSF53807">
    <property type="entry name" value="Helical backbone' metal receptor"/>
    <property type="match status" value="1"/>
</dbReference>